<evidence type="ECO:0000256" key="2">
    <source>
        <dbReference type="ARBA" id="ARBA00022833"/>
    </source>
</evidence>
<dbReference type="OrthoDB" id="3145928at2759"/>
<dbReference type="PANTHER" id="PTHR36206:SF14">
    <property type="entry name" value="ZN(2)-C6 FUNGAL-TYPE DOMAIN-CONTAINING PROTEIN-RELATED"/>
    <property type="match status" value="1"/>
</dbReference>
<evidence type="ECO:0000256" key="3">
    <source>
        <dbReference type="ARBA" id="ARBA00023015"/>
    </source>
</evidence>
<keyword evidence="2" id="KW-0862">Zinc</keyword>
<sequence>MPATCHSLSLSQDKGSRERRAFAYYFQHAAESIGGGLDVEFWRIIVPQVCRSESAIWDAMISISSLFECPDPCPDLTSLRRGNQPHFLSQKHQDALDWYSRAVTTVRESIERGGADAFVGLITCVLFICIETLLGGVEEALRLYGQGIHLIHTLRAQSQCGTVAPAKLFLLRETIIPFFVRLGAVSLHSVWALASTLVDESGDVFATKQQLTSLKSARDAIVVLATEIPLFESRCEDYLKRSHAWHISEEMMHRQRVLSAKLKSWHLAFTKFMEPGLSASEIGTGALLLTYYEMLSVMLTVCVSSSRITTDACFHNFQNIVEQGAVAVNSLAGPDGTLPPFTFEVGVGLPLWFTCLRCREPTVRRTALALLRRTHRLYGLYKRDEGAALAETIMMMEERQAIEMSMAPSTISGQLSILNSTLAASPSPPPSEVDIRIPGLVIPQGARIRPHGVFRPRDGYPPEATEKDIAMWKRSDEQPIMQYSWNEYDQASNMWTRVYGYAPPGSLIAIDPHGLETEEETS</sequence>
<dbReference type="EMBL" id="JAPZBU010000009">
    <property type="protein sequence ID" value="KAJ5386207.1"/>
    <property type="molecule type" value="Genomic_DNA"/>
</dbReference>
<keyword evidence="4" id="KW-0238">DNA-binding</keyword>
<organism evidence="7 8">
    <name type="scientific">Penicillium cosmopolitanum</name>
    <dbReference type="NCBI Taxonomy" id="1131564"/>
    <lineage>
        <taxon>Eukaryota</taxon>
        <taxon>Fungi</taxon>
        <taxon>Dikarya</taxon>
        <taxon>Ascomycota</taxon>
        <taxon>Pezizomycotina</taxon>
        <taxon>Eurotiomycetes</taxon>
        <taxon>Eurotiomycetidae</taxon>
        <taxon>Eurotiales</taxon>
        <taxon>Aspergillaceae</taxon>
        <taxon>Penicillium</taxon>
    </lineage>
</organism>
<dbReference type="InterPro" id="IPR052360">
    <property type="entry name" value="Transcr_Regulatory_Proteins"/>
</dbReference>
<name>A0A9W9VN66_9EURO</name>
<keyword evidence="8" id="KW-1185">Reference proteome</keyword>
<reference evidence="7" key="1">
    <citation type="submission" date="2022-12" db="EMBL/GenBank/DDBJ databases">
        <authorList>
            <person name="Petersen C."/>
        </authorList>
    </citation>
    <scope>NUCLEOTIDE SEQUENCE</scope>
    <source>
        <strain evidence="7">IBT 29677</strain>
    </source>
</reference>
<keyword evidence="6" id="KW-0539">Nucleus</keyword>
<dbReference type="PANTHER" id="PTHR36206">
    <property type="entry name" value="ASPERCRYPTIN BIOSYNTHESIS CLUSTER-SPECIFIC TRANSCRIPTION REGULATOR ATNN-RELATED"/>
    <property type="match status" value="1"/>
</dbReference>
<evidence type="ECO:0000313" key="7">
    <source>
        <dbReference type="EMBL" id="KAJ5386207.1"/>
    </source>
</evidence>
<proteinExistence type="predicted"/>
<dbReference type="Proteomes" id="UP001147747">
    <property type="component" value="Unassembled WGS sequence"/>
</dbReference>
<dbReference type="AlphaFoldDB" id="A0A9W9VN66"/>
<protein>
    <submittedName>
        <fullName evidence="7">Uncharacterized protein</fullName>
    </submittedName>
</protein>
<evidence type="ECO:0000256" key="4">
    <source>
        <dbReference type="ARBA" id="ARBA00023125"/>
    </source>
</evidence>
<dbReference type="RefSeq" id="XP_056484005.1">
    <property type="nucleotide sequence ID" value="XM_056633385.1"/>
</dbReference>
<evidence type="ECO:0000256" key="6">
    <source>
        <dbReference type="ARBA" id="ARBA00023242"/>
    </source>
</evidence>
<dbReference type="GO" id="GO:0046872">
    <property type="term" value="F:metal ion binding"/>
    <property type="evidence" value="ECO:0007669"/>
    <property type="project" value="UniProtKB-KW"/>
</dbReference>
<evidence type="ECO:0000256" key="1">
    <source>
        <dbReference type="ARBA" id="ARBA00022723"/>
    </source>
</evidence>
<reference evidence="7" key="2">
    <citation type="journal article" date="2023" name="IMA Fungus">
        <title>Comparative genomic study of the Penicillium genus elucidates a diverse pangenome and 15 lateral gene transfer events.</title>
        <authorList>
            <person name="Petersen C."/>
            <person name="Sorensen T."/>
            <person name="Nielsen M.R."/>
            <person name="Sondergaard T.E."/>
            <person name="Sorensen J.L."/>
            <person name="Fitzpatrick D.A."/>
            <person name="Frisvad J.C."/>
            <person name="Nielsen K.L."/>
        </authorList>
    </citation>
    <scope>NUCLEOTIDE SEQUENCE</scope>
    <source>
        <strain evidence="7">IBT 29677</strain>
    </source>
</reference>
<dbReference type="GO" id="GO:0003677">
    <property type="term" value="F:DNA binding"/>
    <property type="evidence" value="ECO:0007669"/>
    <property type="project" value="UniProtKB-KW"/>
</dbReference>
<evidence type="ECO:0000313" key="8">
    <source>
        <dbReference type="Proteomes" id="UP001147747"/>
    </source>
</evidence>
<comment type="caution">
    <text evidence="7">The sequence shown here is derived from an EMBL/GenBank/DDBJ whole genome shotgun (WGS) entry which is preliminary data.</text>
</comment>
<accession>A0A9W9VN66</accession>
<gene>
    <name evidence="7" type="ORF">N7509_008748</name>
</gene>
<keyword evidence="1" id="KW-0479">Metal-binding</keyword>
<dbReference type="GeneID" id="81372365"/>
<evidence type="ECO:0000256" key="5">
    <source>
        <dbReference type="ARBA" id="ARBA00023163"/>
    </source>
</evidence>
<keyword evidence="5" id="KW-0804">Transcription</keyword>
<keyword evidence="3" id="KW-0805">Transcription regulation</keyword>